<dbReference type="AlphaFoldDB" id="F7EC30"/>
<protein>
    <submittedName>
        <fullName evidence="1">Uncharacterized protein</fullName>
    </submittedName>
</protein>
<reference evidence="1" key="1">
    <citation type="journal article" date="2011" name="Nat. Biotechnol.">
        <title>Genome sequencing and comparison of two nonhuman primate animal models, the cynomolgus and Chinese rhesus macaques.</title>
        <authorList>
            <person name="Yan G."/>
            <person name="Zhang G."/>
            <person name="Fang X."/>
            <person name="Zhang Y."/>
            <person name="Li C."/>
            <person name="Ling F."/>
            <person name="Cooper D.N."/>
            <person name="Li Q."/>
            <person name="Li Y."/>
            <person name="van Gool A.J."/>
            <person name="Du H."/>
            <person name="Chen J."/>
            <person name="Chen R."/>
            <person name="Zhang P."/>
            <person name="Huang Z."/>
            <person name="Thompson J.R."/>
            <person name="Meng Y."/>
            <person name="Bai Y."/>
            <person name="Wang J."/>
            <person name="Zhuo M."/>
            <person name="Wang T."/>
            <person name="Huang Y."/>
            <person name="Wei L."/>
            <person name="Li J."/>
            <person name="Wang Z."/>
            <person name="Hu H."/>
            <person name="Yang P."/>
            <person name="Le L."/>
            <person name="Stenson P.D."/>
            <person name="Li B."/>
            <person name="Liu X."/>
            <person name="Ball E.V."/>
            <person name="An N."/>
            <person name="Huang Q."/>
            <person name="Zhang Y."/>
            <person name="Fan W."/>
            <person name="Zhang X."/>
            <person name="Li Y."/>
            <person name="Wang W."/>
            <person name="Katze M.G."/>
            <person name="Su B."/>
            <person name="Nielsen R."/>
            <person name="Yang H."/>
            <person name="Wang J."/>
            <person name="Wang X."/>
            <person name="Wang J."/>
        </authorList>
    </citation>
    <scope>NUCLEOTIDE SEQUENCE [LARGE SCALE GENOMIC DNA]</scope>
    <source>
        <strain evidence="1">CR-5</strain>
    </source>
</reference>
<organism evidence="1">
    <name type="scientific">Macaca mulatta</name>
    <name type="common">Rhesus macaque</name>
    <dbReference type="NCBI Taxonomy" id="9544"/>
    <lineage>
        <taxon>Eukaryota</taxon>
        <taxon>Metazoa</taxon>
        <taxon>Chordata</taxon>
        <taxon>Craniata</taxon>
        <taxon>Vertebrata</taxon>
        <taxon>Euteleostomi</taxon>
        <taxon>Mammalia</taxon>
        <taxon>Eutheria</taxon>
        <taxon>Euarchontoglires</taxon>
        <taxon>Primates</taxon>
        <taxon>Haplorrhini</taxon>
        <taxon>Catarrhini</taxon>
        <taxon>Cercopithecidae</taxon>
        <taxon>Cercopithecinae</taxon>
        <taxon>Macaca</taxon>
    </lineage>
</organism>
<proteinExistence type="predicted"/>
<dbReference type="HOGENOM" id="CLU_2800673_0_0_1"/>
<name>F7EC30_MACMU</name>
<evidence type="ECO:0000313" key="1">
    <source>
        <dbReference type="EMBL" id="EHH19193.1"/>
    </source>
</evidence>
<accession>F7EC30</accession>
<gene>
    <name evidence="1" type="ORF">EGK_19860</name>
</gene>
<dbReference type="Proteomes" id="UP000013456">
    <property type="component" value="Chromosome 9"/>
</dbReference>
<dbReference type="EMBL" id="CM001261">
    <property type="protein sequence ID" value="EHH19193.1"/>
    <property type="molecule type" value="Genomic_DNA"/>
</dbReference>
<sequence>MAVDCGLTLLAAHCSSGAMSVFMFLPQLGGNRGKDLSSGCGQGSFACLPGAPPQRDVGQQFLSAITPG</sequence>
<feature type="non-terminal residue" evidence="1">
    <location>
        <position position="68"/>
    </location>
</feature>